<dbReference type="Gene3D" id="1.20.120.1750">
    <property type="match status" value="1"/>
</dbReference>
<keyword evidence="7" id="KW-0833">Ubl conjugation pathway</keyword>
<dbReference type="InterPro" id="IPR031127">
    <property type="entry name" value="E3_UB_ligase_RBR"/>
</dbReference>
<dbReference type="GO" id="GO:0008270">
    <property type="term" value="F:zinc ion binding"/>
    <property type="evidence" value="ECO:0007669"/>
    <property type="project" value="UniProtKB-KW"/>
</dbReference>
<dbReference type="InterPro" id="IPR002867">
    <property type="entry name" value="IBR_dom"/>
</dbReference>
<dbReference type="PROSITE" id="PS51873">
    <property type="entry name" value="TRIAD"/>
    <property type="match status" value="1"/>
</dbReference>
<evidence type="ECO:0000313" key="11">
    <source>
        <dbReference type="EMBL" id="KAG9681121.1"/>
    </source>
</evidence>
<dbReference type="InterPro" id="IPR044066">
    <property type="entry name" value="TRIAD_supradom"/>
</dbReference>
<feature type="domain" description="RING-type" evidence="10">
    <location>
        <begin position="133"/>
        <end position="332"/>
    </location>
</feature>
<accession>A0A9P8E5W6</accession>
<dbReference type="InterPro" id="IPR017907">
    <property type="entry name" value="Znf_RING_CS"/>
</dbReference>
<comment type="caution">
    <text evidence="11">The sequence shown here is derived from an EMBL/GenBank/DDBJ whole genome shotgun (WGS) entry which is preliminary data.</text>
</comment>
<feature type="region of interest" description="Disordered" evidence="9">
    <location>
        <begin position="502"/>
        <end position="591"/>
    </location>
</feature>
<dbReference type="GO" id="GO:0016567">
    <property type="term" value="P:protein ubiquitination"/>
    <property type="evidence" value="ECO:0007669"/>
    <property type="project" value="InterPro"/>
</dbReference>
<dbReference type="OrthoDB" id="9977870at2759"/>
<evidence type="ECO:0000256" key="9">
    <source>
        <dbReference type="SAM" id="MobiDB-lite"/>
    </source>
</evidence>
<organism evidence="11 12">
    <name type="scientific">Aureobasidium melanogenum</name>
    <name type="common">Aureobasidium pullulans var. melanogenum</name>
    <dbReference type="NCBI Taxonomy" id="46634"/>
    <lineage>
        <taxon>Eukaryota</taxon>
        <taxon>Fungi</taxon>
        <taxon>Dikarya</taxon>
        <taxon>Ascomycota</taxon>
        <taxon>Pezizomycotina</taxon>
        <taxon>Dothideomycetes</taxon>
        <taxon>Dothideomycetidae</taxon>
        <taxon>Dothideales</taxon>
        <taxon>Saccotheciaceae</taxon>
        <taxon>Aureobasidium</taxon>
    </lineage>
</organism>
<feature type="compositionally biased region" description="Basic and acidic residues" evidence="9">
    <location>
        <begin position="390"/>
        <end position="400"/>
    </location>
</feature>
<evidence type="ECO:0000313" key="12">
    <source>
        <dbReference type="Proteomes" id="UP000779574"/>
    </source>
</evidence>
<evidence type="ECO:0000256" key="6">
    <source>
        <dbReference type="ARBA" id="ARBA00022771"/>
    </source>
</evidence>
<evidence type="ECO:0000256" key="1">
    <source>
        <dbReference type="ARBA" id="ARBA00001798"/>
    </source>
</evidence>
<evidence type="ECO:0000259" key="10">
    <source>
        <dbReference type="PROSITE" id="PS51873"/>
    </source>
</evidence>
<keyword evidence="4" id="KW-0479">Metal-binding</keyword>
<keyword evidence="3" id="KW-0808">Transferase</keyword>
<dbReference type="SUPFAM" id="SSF57850">
    <property type="entry name" value="RING/U-box"/>
    <property type="match status" value="2"/>
</dbReference>
<evidence type="ECO:0000256" key="7">
    <source>
        <dbReference type="ARBA" id="ARBA00022786"/>
    </source>
</evidence>
<evidence type="ECO:0000256" key="3">
    <source>
        <dbReference type="ARBA" id="ARBA00022679"/>
    </source>
</evidence>
<dbReference type="EMBL" id="JAHFXF010000909">
    <property type="protein sequence ID" value="KAG9681121.1"/>
    <property type="molecule type" value="Genomic_DNA"/>
</dbReference>
<comment type="catalytic activity">
    <reaction evidence="1">
        <text>[E2 ubiquitin-conjugating enzyme]-S-ubiquitinyl-L-cysteine + [acceptor protein]-L-lysine = [E2 ubiquitin-conjugating enzyme]-L-cysteine + [acceptor protein]-N(6)-ubiquitinyl-L-lysine.</text>
        <dbReference type="EC" id="2.3.2.31"/>
    </reaction>
</comment>
<protein>
    <recommendedName>
        <fullName evidence="2">RBR-type E3 ubiquitin transferase</fullName>
        <ecNumber evidence="2">2.3.2.31</ecNumber>
    </recommendedName>
</protein>
<dbReference type="CDD" id="cd20335">
    <property type="entry name" value="BRcat_RBR"/>
    <property type="match status" value="1"/>
</dbReference>
<feature type="compositionally biased region" description="Basic and acidic residues" evidence="9">
    <location>
        <begin position="529"/>
        <end position="541"/>
    </location>
</feature>
<gene>
    <name evidence="11" type="ORF">KCU76_g14707</name>
</gene>
<proteinExistence type="predicted"/>
<name>A0A9P8E5W6_AURME</name>
<evidence type="ECO:0000256" key="4">
    <source>
        <dbReference type="ARBA" id="ARBA00022723"/>
    </source>
</evidence>
<dbReference type="CDD" id="cd22584">
    <property type="entry name" value="Rcat_RBR_unk"/>
    <property type="match status" value="1"/>
</dbReference>
<keyword evidence="6" id="KW-0863">Zinc-finger</keyword>
<dbReference type="PANTHER" id="PTHR11685">
    <property type="entry name" value="RBR FAMILY RING FINGER AND IBR DOMAIN-CONTAINING"/>
    <property type="match status" value="1"/>
</dbReference>
<reference evidence="11" key="2">
    <citation type="submission" date="2021-08" db="EMBL/GenBank/DDBJ databases">
        <authorList>
            <person name="Gostincar C."/>
            <person name="Sun X."/>
            <person name="Song Z."/>
            <person name="Gunde-Cimerman N."/>
        </authorList>
    </citation>
    <scope>NUCLEOTIDE SEQUENCE</scope>
    <source>
        <strain evidence="11">EXF-9911</strain>
    </source>
</reference>
<keyword evidence="5" id="KW-0677">Repeat</keyword>
<feature type="compositionally biased region" description="Basic and acidic residues" evidence="9">
    <location>
        <begin position="552"/>
        <end position="574"/>
    </location>
</feature>
<evidence type="ECO:0000256" key="8">
    <source>
        <dbReference type="ARBA" id="ARBA00022833"/>
    </source>
</evidence>
<feature type="non-terminal residue" evidence="11">
    <location>
        <position position="626"/>
    </location>
</feature>
<dbReference type="Proteomes" id="UP000779574">
    <property type="component" value="Unassembled WGS sequence"/>
</dbReference>
<reference evidence="11" key="1">
    <citation type="journal article" date="2021" name="J Fungi (Basel)">
        <title>Virulence traits and population genomics of the black yeast Aureobasidium melanogenum.</title>
        <authorList>
            <person name="Cernosa A."/>
            <person name="Sun X."/>
            <person name="Gostincar C."/>
            <person name="Fang C."/>
            <person name="Gunde-Cimerman N."/>
            <person name="Song Z."/>
        </authorList>
    </citation>
    <scope>NUCLEOTIDE SEQUENCE</scope>
    <source>
        <strain evidence="11">EXF-9911</strain>
    </source>
</reference>
<keyword evidence="8" id="KW-0862">Zinc</keyword>
<dbReference type="EC" id="2.3.2.31" evidence="2"/>
<evidence type="ECO:0000256" key="2">
    <source>
        <dbReference type="ARBA" id="ARBA00012251"/>
    </source>
</evidence>
<dbReference type="Pfam" id="PF01485">
    <property type="entry name" value="IBR"/>
    <property type="match status" value="1"/>
</dbReference>
<dbReference type="AlphaFoldDB" id="A0A9P8E5W6"/>
<sequence>MADMSNLDALVDEAMLLGDADARDLAIDIRNQEVEHQRVRRNRLWNLGDMIDSIKHPYLDFSDIVTVVEAAPDEDAQLQAVMARLAERGEWDPLLAELAIATVGPQDTDAIVYFLNSLAIDKKDHITTAGGKKLVECVACEEQLPPKDLTLTSCGHCYCGSCLSLVFNATISDESLYPPRCCAQTPIPIEHAKRFLDSGFEETFRDKGVELNTIDRTYCSNPTCSAFILPEDYVRDRATCHKCWQRTCIVCKAPGHEGDCPADLELAALLKYAEDMGWQRCYNCLSVVQRHNGCSHMECRCGANFCYNCGRRIFVEETTRCPCQNAVHSPYRFYRRDEHPVDPWNEVPADVPALAEPVPADFIWVGVPEENPELEQDRSQAGTPDFEWPLDQREDIDNGERASLASSRRSRTPDVDAVQNVTPPIANERLLPVTSDAAFVSALRQLLSTISTQLPVLLNQEHENQALNNTSSAMLQPELASGSAPEMAPEMALEMAPEMAPDDLNRTADEDSQHSRSRTSSEDNPASEKVSDVQLSDHSDSGVESAQFDNPVSKREAAQSSHNIEDASEHKSIEHSSFTSKQSTRHSHLRTKLSLRRLLRVLRKAGISALRRKGHTSPYSDEATFE</sequence>
<feature type="region of interest" description="Disordered" evidence="9">
    <location>
        <begin position="373"/>
        <end position="415"/>
    </location>
</feature>
<dbReference type="GO" id="GO:0061630">
    <property type="term" value="F:ubiquitin protein ligase activity"/>
    <property type="evidence" value="ECO:0007669"/>
    <property type="project" value="UniProtKB-EC"/>
</dbReference>
<evidence type="ECO:0000256" key="5">
    <source>
        <dbReference type="ARBA" id="ARBA00022737"/>
    </source>
</evidence>
<feature type="compositionally biased region" description="Basic and acidic residues" evidence="9">
    <location>
        <begin position="503"/>
        <end position="514"/>
    </location>
</feature>
<dbReference type="PROSITE" id="PS00518">
    <property type="entry name" value="ZF_RING_1"/>
    <property type="match status" value="1"/>
</dbReference>